<dbReference type="InterPro" id="IPR009839">
    <property type="entry name" value="SseB_N"/>
</dbReference>
<organism evidence="2 3">
    <name type="scientific">Roseovarius litorisediminis</name>
    <dbReference type="NCBI Taxonomy" id="1312363"/>
    <lineage>
        <taxon>Bacteria</taxon>
        <taxon>Pseudomonadati</taxon>
        <taxon>Pseudomonadota</taxon>
        <taxon>Alphaproteobacteria</taxon>
        <taxon>Rhodobacterales</taxon>
        <taxon>Roseobacteraceae</taxon>
        <taxon>Roseovarius</taxon>
    </lineage>
</organism>
<dbReference type="OrthoDB" id="7831317at2"/>
<keyword evidence="3" id="KW-1185">Reference proteome</keyword>
<dbReference type="Pfam" id="PF07179">
    <property type="entry name" value="SseB"/>
    <property type="match status" value="1"/>
</dbReference>
<evidence type="ECO:0000313" key="3">
    <source>
        <dbReference type="Proteomes" id="UP000193827"/>
    </source>
</evidence>
<dbReference type="Proteomes" id="UP000193827">
    <property type="component" value="Unassembled WGS sequence"/>
</dbReference>
<sequence>MPELTRLDAAHAAMEATPDDASVRMRFYDKLAEAELFLLLSAEAKGDQITPEIFDLSDNSFVLVFDREARLAQFTGCASPYAALTGRTIARMLAPNGLGLGLNLEVAPSSILIPPEAVKWLAQTLESIPAAVEARVEKFHAPKGLPDEFLLSLDAKLAGSEGLAPLAYLVGVTYENGAQGHLLGFVDAQPGAEPALAQAVSEALIFAGLEAATLDVGFFAASDSAAPRLAACGLRFDLPQPLAQPVRSAPGSNPDKPPILR</sequence>
<evidence type="ECO:0000313" key="2">
    <source>
        <dbReference type="EMBL" id="SLN24341.1"/>
    </source>
</evidence>
<reference evidence="2 3" key="1">
    <citation type="submission" date="2017-03" db="EMBL/GenBank/DDBJ databases">
        <authorList>
            <person name="Afonso C.L."/>
            <person name="Miller P.J."/>
            <person name="Scott M.A."/>
            <person name="Spackman E."/>
            <person name="Goraichik I."/>
            <person name="Dimitrov K.M."/>
            <person name="Suarez D.L."/>
            <person name="Swayne D.E."/>
        </authorList>
    </citation>
    <scope>NUCLEOTIDE SEQUENCE [LARGE SCALE GENOMIC DNA]</scope>
    <source>
        <strain evidence="2 3">CECT 8287</strain>
    </source>
</reference>
<name>A0A1Y5RT08_9RHOB</name>
<accession>A0A1Y5RT08</accession>
<evidence type="ECO:0000259" key="1">
    <source>
        <dbReference type="Pfam" id="PF07179"/>
    </source>
</evidence>
<dbReference type="EMBL" id="FWFL01000002">
    <property type="protein sequence ID" value="SLN24341.1"/>
    <property type="molecule type" value="Genomic_DNA"/>
</dbReference>
<protein>
    <recommendedName>
        <fullName evidence="1">SseB protein N-terminal domain-containing protein</fullName>
    </recommendedName>
</protein>
<feature type="domain" description="SseB protein N-terminal" evidence="1">
    <location>
        <begin position="9"/>
        <end position="120"/>
    </location>
</feature>
<dbReference type="RefSeq" id="WP_085891335.1">
    <property type="nucleotide sequence ID" value="NZ_FWFL01000002.1"/>
</dbReference>
<dbReference type="AlphaFoldDB" id="A0A1Y5RT08"/>
<gene>
    <name evidence="2" type="ORF">PEL8287_01110</name>
</gene>
<proteinExistence type="predicted"/>